<organism evidence="1 2">
    <name type="scientific">Aeromonas allosaccharophila</name>
    <dbReference type="NCBI Taxonomy" id="656"/>
    <lineage>
        <taxon>Bacteria</taxon>
        <taxon>Pseudomonadati</taxon>
        <taxon>Pseudomonadota</taxon>
        <taxon>Gammaproteobacteria</taxon>
        <taxon>Aeromonadales</taxon>
        <taxon>Aeromonadaceae</taxon>
        <taxon>Aeromonas</taxon>
    </lineage>
</organism>
<dbReference type="InterPro" id="IPR009057">
    <property type="entry name" value="Homeodomain-like_sf"/>
</dbReference>
<dbReference type="RefSeq" id="WP_167824804.1">
    <property type="nucleotide sequence ID" value="NZ_CP136584.1"/>
</dbReference>
<dbReference type="Pfam" id="PF13384">
    <property type="entry name" value="HTH_23"/>
    <property type="match status" value="1"/>
</dbReference>
<proteinExistence type="predicted"/>
<keyword evidence="2" id="KW-1185">Reference proteome</keyword>
<dbReference type="EMBL" id="CP136584">
    <property type="protein sequence ID" value="WOE65376.1"/>
    <property type="molecule type" value="Genomic_DNA"/>
</dbReference>
<gene>
    <name evidence="1" type="ORF">RY972_15105</name>
</gene>
<sequence length="174" mass="18744">MRRTSPALEAQVAAALAAGWPIVAIAEQTGISLSTVKRIRGRSGVRPDSMREELIEEARAGLRASLSSEFAASEGARLVRSQVALCNQIHTKTAELLESLTIDSECDRHQAAKILSACATASKLAADGLRRVLTLAAEPEVVEALPELVVRDYTDEEILAIRAERDCWGDVPPE</sequence>
<protein>
    <submittedName>
        <fullName evidence="1">Helix-turn-helix domain-containing protein</fullName>
    </submittedName>
</protein>
<accession>A0ABZ0F870</accession>
<dbReference type="Proteomes" id="UP001302667">
    <property type="component" value="Chromosome"/>
</dbReference>
<dbReference type="SUPFAM" id="SSF46689">
    <property type="entry name" value="Homeodomain-like"/>
    <property type="match status" value="1"/>
</dbReference>
<name>A0ABZ0F870_9GAMM</name>
<evidence type="ECO:0000313" key="1">
    <source>
        <dbReference type="EMBL" id="WOE65376.1"/>
    </source>
</evidence>
<reference evidence="1 2" key="1">
    <citation type="submission" date="2023-10" db="EMBL/GenBank/DDBJ databases">
        <title>Genome analysis of psychrotrophic aerobic bacterium Aeromonas allosaccharophila BIM B-1809 isolated from infected fish.</title>
        <authorList>
            <person name="Leanovich S.I."/>
            <person name="Sidarenka A.V."/>
            <person name="Akhremchuk A.E."/>
            <person name="Sikolenko M.A."/>
            <person name="Valentovich L.N."/>
        </authorList>
    </citation>
    <scope>NUCLEOTIDE SEQUENCE [LARGE SCALE GENOMIC DNA]</scope>
    <source>
        <strain evidence="1 2">BIM B-1809</strain>
    </source>
</reference>
<evidence type="ECO:0000313" key="2">
    <source>
        <dbReference type="Proteomes" id="UP001302667"/>
    </source>
</evidence>